<dbReference type="PANTHER" id="PTHR33571:SF12">
    <property type="entry name" value="BSL3053 PROTEIN"/>
    <property type="match status" value="1"/>
</dbReference>
<keyword evidence="8" id="KW-0460">Magnesium</keyword>
<evidence type="ECO:0000256" key="4">
    <source>
        <dbReference type="ARBA" id="ARBA00022695"/>
    </source>
</evidence>
<evidence type="ECO:0000259" key="10">
    <source>
        <dbReference type="Pfam" id="PF01909"/>
    </source>
</evidence>
<comment type="caution">
    <text evidence="11">The sequence shown here is derived from an EMBL/GenBank/DDBJ whole genome shotgun (WGS) entry which is preliminary data.</text>
</comment>
<dbReference type="SUPFAM" id="SSF81301">
    <property type="entry name" value="Nucleotidyltransferase"/>
    <property type="match status" value="1"/>
</dbReference>
<dbReference type="EMBL" id="JAMXFA010000016">
    <property type="protein sequence ID" value="MCT7978791.1"/>
    <property type="molecule type" value="Genomic_DNA"/>
</dbReference>
<proteinExistence type="inferred from homology"/>
<evidence type="ECO:0000256" key="1">
    <source>
        <dbReference type="ARBA" id="ARBA00001946"/>
    </source>
</evidence>
<evidence type="ECO:0000313" key="11">
    <source>
        <dbReference type="EMBL" id="MCT7978791.1"/>
    </source>
</evidence>
<dbReference type="InterPro" id="IPR052038">
    <property type="entry name" value="Type-VII_TA_antitoxin"/>
</dbReference>
<comment type="cofactor">
    <cofactor evidence="1">
        <name>Mg(2+)</name>
        <dbReference type="ChEBI" id="CHEBI:18420"/>
    </cofactor>
</comment>
<name>A0ABT2N7W6_9CYAN</name>
<keyword evidence="2" id="KW-1277">Toxin-antitoxin system</keyword>
<evidence type="ECO:0000256" key="3">
    <source>
        <dbReference type="ARBA" id="ARBA00022679"/>
    </source>
</evidence>
<evidence type="ECO:0000256" key="5">
    <source>
        <dbReference type="ARBA" id="ARBA00022723"/>
    </source>
</evidence>
<evidence type="ECO:0000313" key="12">
    <source>
        <dbReference type="Proteomes" id="UP001525961"/>
    </source>
</evidence>
<comment type="similarity">
    <text evidence="9">Belongs to the MntA antitoxin family.</text>
</comment>
<keyword evidence="4" id="KW-0548">Nucleotidyltransferase</keyword>
<keyword evidence="6" id="KW-0547">Nucleotide-binding</keyword>
<gene>
    <name evidence="11" type="ORF">NG792_13835</name>
</gene>
<dbReference type="Gene3D" id="3.30.460.10">
    <property type="entry name" value="Beta Polymerase, domain 2"/>
    <property type="match status" value="1"/>
</dbReference>
<dbReference type="Proteomes" id="UP001525961">
    <property type="component" value="Unassembled WGS sequence"/>
</dbReference>
<reference evidence="11 12" key="1">
    <citation type="journal article" date="2022" name="Front. Microbiol.">
        <title>High genomic differentiation and limited gene flow indicate recent cryptic speciation within the genus Laspinema (cyanobacteria).</title>
        <authorList>
            <person name="Stanojkovic A."/>
            <person name="Skoupy S."/>
            <person name="Skaloud P."/>
            <person name="Dvorak P."/>
        </authorList>
    </citation>
    <scope>NUCLEOTIDE SEQUENCE [LARGE SCALE GENOMIC DNA]</scope>
    <source>
        <strain evidence="11 12">D3b</strain>
    </source>
</reference>
<keyword evidence="5" id="KW-0479">Metal-binding</keyword>
<keyword evidence="12" id="KW-1185">Reference proteome</keyword>
<accession>A0ABT2N7W6</accession>
<keyword evidence="7" id="KW-0067">ATP-binding</keyword>
<sequence>MLAIAQQHGAFNVRIFGSVARGEEREDSDIDFLIDYDLAKISSWFPVGLIQDLEQLLNRKVDVVTAKSLHYFIRDKVIAEAIEL</sequence>
<dbReference type="Pfam" id="PF01909">
    <property type="entry name" value="NTP_transf_2"/>
    <property type="match status" value="1"/>
</dbReference>
<organism evidence="11 12">
    <name type="scientific">Laspinema olomoucense D3b</name>
    <dbReference type="NCBI Taxonomy" id="2953688"/>
    <lineage>
        <taxon>Bacteria</taxon>
        <taxon>Bacillati</taxon>
        <taxon>Cyanobacteriota</taxon>
        <taxon>Cyanophyceae</taxon>
        <taxon>Oscillatoriophycideae</taxon>
        <taxon>Oscillatoriales</taxon>
        <taxon>Laspinemataceae</taxon>
        <taxon>Laspinema</taxon>
        <taxon>Laspinema olomoucense</taxon>
    </lineage>
</organism>
<dbReference type="PANTHER" id="PTHR33571">
    <property type="entry name" value="SSL8005 PROTEIN"/>
    <property type="match status" value="1"/>
</dbReference>
<evidence type="ECO:0000256" key="2">
    <source>
        <dbReference type="ARBA" id="ARBA00022649"/>
    </source>
</evidence>
<keyword evidence="3" id="KW-0808">Transferase</keyword>
<dbReference type="CDD" id="cd05403">
    <property type="entry name" value="NT_KNTase_like"/>
    <property type="match status" value="1"/>
</dbReference>
<feature type="domain" description="Polymerase nucleotidyl transferase" evidence="10">
    <location>
        <begin position="10"/>
        <end position="79"/>
    </location>
</feature>
<evidence type="ECO:0000256" key="8">
    <source>
        <dbReference type="ARBA" id="ARBA00022842"/>
    </source>
</evidence>
<dbReference type="RefSeq" id="WP_261199432.1">
    <property type="nucleotide sequence ID" value="NZ_JAMXFA010000016.1"/>
</dbReference>
<evidence type="ECO:0000256" key="9">
    <source>
        <dbReference type="ARBA" id="ARBA00038276"/>
    </source>
</evidence>
<evidence type="ECO:0000256" key="7">
    <source>
        <dbReference type="ARBA" id="ARBA00022840"/>
    </source>
</evidence>
<dbReference type="InterPro" id="IPR002934">
    <property type="entry name" value="Polymerase_NTP_transf_dom"/>
</dbReference>
<evidence type="ECO:0000256" key="6">
    <source>
        <dbReference type="ARBA" id="ARBA00022741"/>
    </source>
</evidence>
<protein>
    <submittedName>
        <fullName evidence="11">Nucleotidyltransferase family protein</fullName>
    </submittedName>
</protein>
<dbReference type="InterPro" id="IPR043519">
    <property type="entry name" value="NT_sf"/>
</dbReference>